<keyword evidence="1" id="KW-1015">Disulfide bond</keyword>
<keyword evidence="3" id="KW-0472">Membrane</keyword>
<feature type="transmembrane region" description="Helical" evidence="3">
    <location>
        <begin position="826"/>
        <end position="848"/>
    </location>
</feature>
<dbReference type="PANTHER" id="PTHR13771">
    <property type="entry name" value="INTERCELLULAR ADHESION MOLECULE"/>
    <property type="match status" value="1"/>
</dbReference>
<dbReference type="PROSITE" id="PS50835">
    <property type="entry name" value="IG_LIKE"/>
    <property type="match status" value="4"/>
</dbReference>
<dbReference type="InterPro" id="IPR003598">
    <property type="entry name" value="Ig_sub2"/>
</dbReference>
<dbReference type="InterPro" id="IPR047012">
    <property type="entry name" value="ICAM_VCAM"/>
</dbReference>
<dbReference type="AlphaFoldDB" id="A0A8C6U252"/>
<feature type="transmembrane region" description="Helical" evidence="3">
    <location>
        <begin position="7"/>
        <end position="27"/>
    </location>
</feature>
<evidence type="ECO:0000256" key="3">
    <source>
        <dbReference type="SAM" id="Phobius"/>
    </source>
</evidence>
<feature type="domain" description="Ig-like" evidence="4">
    <location>
        <begin position="747"/>
        <end position="814"/>
    </location>
</feature>
<dbReference type="FunFam" id="2.60.40.10:FF:000032">
    <property type="entry name" value="palladin isoform X1"/>
    <property type="match status" value="1"/>
</dbReference>
<evidence type="ECO:0000256" key="1">
    <source>
        <dbReference type="ARBA" id="ARBA00023157"/>
    </source>
</evidence>
<dbReference type="Pfam" id="PF13927">
    <property type="entry name" value="Ig_3"/>
    <property type="match status" value="1"/>
</dbReference>
<evidence type="ECO:0000313" key="5">
    <source>
        <dbReference type="Ensembl" id="ENSNMLP00000030840.1"/>
    </source>
</evidence>
<evidence type="ECO:0000259" key="4">
    <source>
        <dbReference type="PROSITE" id="PS50835"/>
    </source>
</evidence>
<proteinExistence type="predicted"/>
<reference evidence="5" key="1">
    <citation type="submission" date="2025-08" db="UniProtKB">
        <authorList>
            <consortium name="Ensembl"/>
        </authorList>
    </citation>
    <scope>IDENTIFICATION</scope>
</reference>
<dbReference type="PANTHER" id="PTHR13771:SF9">
    <property type="entry name" value="INTERCELLULAR ADHESION MOLECULE 5"/>
    <property type="match status" value="1"/>
</dbReference>
<feature type="domain" description="Ig-like" evidence="4">
    <location>
        <begin position="130"/>
        <end position="213"/>
    </location>
</feature>
<dbReference type="Gene3D" id="2.60.40.10">
    <property type="entry name" value="Immunoglobulins"/>
    <property type="match status" value="8"/>
</dbReference>
<dbReference type="InterPro" id="IPR013783">
    <property type="entry name" value="Ig-like_fold"/>
</dbReference>
<dbReference type="InterPro" id="IPR036179">
    <property type="entry name" value="Ig-like_dom_sf"/>
</dbReference>
<keyword evidence="3" id="KW-1133">Transmembrane helix</keyword>
<name>A0A8C6U252_9GOBI</name>
<keyword evidence="3" id="KW-0812">Transmembrane</keyword>
<protein>
    <recommendedName>
        <fullName evidence="4">Ig-like domain-containing protein</fullName>
    </recommendedName>
</protein>
<feature type="domain" description="Ig-like" evidence="4">
    <location>
        <begin position="483"/>
        <end position="572"/>
    </location>
</feature>
<dbReference type="GO" id="GO:0007155">
    <property type="term" value="P:cell adhesion"/>
    <property type="evidence" value="ECO:0007669"/>
    <property type="project" value="InterPro"/>
</dbReference>
<evidence type="ECO:0000313" key="6">
    <source>
        <dbReference type="Proteomes" id="UP000694523"/>
    </source>
</evidence>
<keyword evidence="2" id="KW-0393">Immunoglobulin domain</keyword>
<feature type="domain" description="Ig-like" evidence="4">
    <location>
        <begin position="301"/>
        <end position="389"/>
    </location>
</feature>
<accession>A0A8C6U252</accession>
<dbReference type="InterPro" id="IPR003599">
    <property type="entry name" value="Ig_sub"/>
</dbReference>
<dbReference type="SUPFAM" id="SSF48726">
    <property type="entry name" value="Immunoglobulin"/>
    <property type="match status" value="6"/>
</dbReference>
<dbReference type="Ensembl" id="ENSNMLT00000034378.1">
    <property type="protein sequence ID" value="ENSNMLP00000030840.1"/>
    <property type="gene ID" value="ENSNMLG00000019395.1"/>
</dbReference>
<dbReference type="GO" id="GO:0005178">
    <property type="term" value="F:integrin binding"/>
    <property type="evidence" value="ECO:0007669"/>
    <property type="project" value="InterPro"/>
</dbReference>
<organism evidence="5 6">
    <name type="scientific">Neogobius melanostomus</name>
    <name type="common">round goby</name>
    <dbReference type="NCBI Taxonomy" id="47308"/>
    <lineage>
        <taxon>Eukaryota</taxon>
        <taxon>Metazoa</taxon>
        <taxon>Chordata</taxon>
        <taxon>Craniata</taxon>
        <taxon>Vertebrata</taxon>
        <taxon>Euteleostomi</taxon>
        <taxon>Actinopterygii</taxon>
        <taxon>Neopterygii</taxon>
        <taxon>Teleostei</taxon>
        <taxon>Neoteleostei</taxon>
        <taxon>Acanthomorphata</taxon>
        <taxon>Gobiaria</taxon>
        <taxon>Gobiiformes</taxon>
        <taxon>Gobioidei</taxon>
        <taxon>Gobiidae</taxon>
        <taxon>Benthophilinae</taxon>
        <taxon>Neogobiini</taxon>
        <taxon>Neogobius</taxon>
    </lineage>
</organism>
<dbReference type="SMART" id="SM00408">
    <property type="entry name" value="IGc2"/>
    <property type="match status" value="1"/>
</dbReference>
<evidence type="ECO:0000256" key="2">
    <source>
        <dbReference type="ARBA" id="ARBA00023319"/>
    </source>
</evidence>
<dbReference type="InterPro" id="IPR007110">
    <property type="entry name" value="Ig-like_dom"/>
</dbReference>
<sequence length="873" mass="96820">MFLKSEYLNVIVLTVQSIYYYYILFLLHKSFLMLSTAQTVSASCPLVMTPSSVVVQYGDAFTVECNSTTDQKEGMGWESNYKGTGLIEADHVQLNSEKVDRWAIQSQCYVNLNNGTQCSEYLPITVYKMPDSVSILHENTKQPLVEHQDYGFECAVANVAPVKKVLVTWIKDNNSTVKECLTEESNEKPGNCRSDFTLSAQKTDNGGTLMCEAKFDFGPMGPNLQPIRSPVMDLQVLCKYFDHVSKFSSDPSELVQEFGASTSVNCTTTADGHRGLYWTYGSEKQDNVMNSFTELQIPKRPTNVTVQSKGIKGNQIELKCDVRDVAVVQNLTATWYINNNTVVNTTTFLPRGANLPMSVSNSLKWTVQGAATFTCEASESGPLGPRFVSSDTWKICCPITVAPAEILVKFGDPTSANCSTTEADADGIGWEATTGGIGLTSSARLEWMVKEVKAWDIKATCFINLQNGTQCNKPLIITVWKSPDEMRVSSKDSDSMVEGKPHRLICDVINVAPAEKVQVTWYQDELNATLDNVTSSWELIPKKDQNGANFTCKAELLLGQEHNQTTESKPYTANVQYKPRADCPTKYMGRENDLHLDMVPCNADGNPPPDIYWYYKDKPVISTEPLTRSDSGTYTAEFKNNMGKTSATVDIIVEYGPLFSCKDHYNVTENVKIGSECEPEGIPKPKSVLFKDGKEIDLPKIWKRLDSGLYSMIATNKHGRANHTLNITVLYIAGFSEEAITQEFTLGENVTLDCSADGNPPPQLHWKNPQAANVHVNTRGRQSYVHVTEATSSNAGLYSCTATNEVGTVSKNVTLMITGKTRPVHYILISISIIALFVLLIFICILIYRNYRKKSGHYDVIGLSDSLPLTPRL</sequence>
<dbReference type="SMART" id="SM00409">
    <property type="entry name" value="IG"/>
    <property type="match status" value="3"/>
</dbReference>
<keyword evidence="6" id="KW-1185">Reference proteome</keyword>
<dbReference type="Proteomes" id="UP000694523">
    <property type="component" value="Unplaced"/>
</dbReference>
<reference evidence="5" key="2">
    <citation type="submission" date="2025-09" db="UniProtKB">
        <authorList>
            <consortium name="Ensembl"/>
        </authorList>
    </citation>
    <scope>IDENTIFICATION</scope>
</reference>